<gene>
    <name evidence="1" type="ORF">KK103_05610</name>
</gene>
<comment type="caution">
    <text evidence="1">The sequence shown here is derived from an EMBL/GenBank/DDBJ whole genome shotgun (WGS) entry which is preliminary data.</text>
</comment>
<evidence type="ECO:0000313" key="2">
    <source>
        <dbReference type="Proteomes" id="UP000709437"/>
    </source>
</evidence>
<dbReference type="Proteomes" id="UP000709437">
    <property type="component" value="Unassembled WGS sequence"/>
</dbReference>
<dbReference type="AlphaFoldDB" id="A0A9Q2W5J2"/>
<sequence length="325" mass="35825">MTEPRALIRSSADLVIVNPLAGALRHYTQQLEQMFDGSAISVAVLSIPEPSISGKSRLTWLWEYAKTLVKARRTRRSGGRVVVTWPVLGHFDRIVAPLLSGRQTSVVMHDPRPLVRAVGYGTVVVKIANLLAPKRSLIVHSALAAEHLPGSARSVVQLPHPLLSSMTSPVRPASPVVRVLGQWKPDRDVSLLESLATFLPSSRLEIVGRGWPPVPGWIVRDEFVSERELDGLIRTSSSVLIPYRRYYQSGIAARAIEAAVPVIGRSDELSSMTGGDYPFLLRSDANVRDWVDMIRSAIDSEPVVLERVRAVATTRALDGWKTWAR</sequence>
<dbReference type="RefSeq" id="WP_214562537.1">
    <property type="nucleotide sequence ID" value="NZ_JAHEWX010000004.1"/>
</dbReference>
<organism evidence="1 2">
    <name type="scientific">Curtobacterium flaccumfaciens pv. flaccumfaciens</name>
    <dbReference type="NCBI Taxonomy" id="138532"/>
    <lineage>
        <taxon>Bacteria</taxon>
        <taxon>Bacillati</taxon>
        <taxon>Actinomycetota</taxon>
        <taxon>Actinomycetes</taxon>
        <taxon>Micrococcales</taxon>
        <taxon>Microbacteriaceae</taxon>
        <taxon>Curtobacterium</taxon>
    </lineage>
</organism>
<evidence type="ECO:0000313" key="1">
    <source>
        <dbReference type="EMBL" id="MBT1541233.1"/>
    </source>
</evidence>
<reference evidence="1" key="1">
    <citation type="submission" date="2021-05" db="EMBL/GenBank/DDBJ databases">
        <title>Whole genome sequence of Curtobacterium flaccumfaciens pv. flaccumfaciens strain CFBP 3417.</title>
        <authorList>
            <person name="Osdaghi E."/>
            <person name="Taghouti G."/>
            <person name="Portier P."/>
            <person name="Fazliarab A."/>
            <person name="Taghavi S.M."/>
            <person name="Briand M."/>
            <person name="Le-Saux M."/>
            <person name="Jacques M.-A."/>
        </authorList>
    </citation>
    <scope>NUCLEOTIDE SEQUENCE</scope>
    <source>
        <strain evidence="1">CFBP 3417</strain>
    </source>
</reference>
<accession>A0A9Q2W5J2</accession>
<name>A0A9Q2W5J2_9MICO</name>
<dbReference type="SUPFAM" id="SSF53756">
    <property type="entry name" value="UDP-Glycosyltransferase/glycogen phosphorylase"/>
    <property type="match status" value="1"/>
</dbReference>
<proteinExistence type="predicted"/>
<dbReference type="EMBL" id="JAHEWX010000004">
    <property type="protein sequence ID" value="MBT1541233.1"/>
    <property type="molecule type" value="Genomic_DNA"/>
</dbReference>
<protein>
    <submittedName>
        <fullName evidence="1">Uncharacterized protein</fullName>
    </submittedName>
</protein>